<dbReference type="PANTHER" id="PTHR36448:SF2">
    <property type="entry name" value="CUPIN TYPE-1 DOMAIN-CONTAINING PROTEIN"/>
    <property type="match status" value="1"/>
</dbReference>
<gene>
    <name evidence="1" type="ORF">SBA_ch1_30790</name>
</gene>
<dbReference type="InterPro" id="IPR011051">
    <property type="entry name" value="RmlC_Cupin_sf"/>
</dbReference>
<dbReference type="CDD" id="cd02219">
    <property type="entry name" value="cupin_YjlB-like"/>
    <property type="match status" value="1"/>
</dbReference>
<accession>A0ABN5WF73</accession>
<reference evidence="1" key="1">
    <citation type="submission" date="2018-07" db="EMBL/GenBank/DDBJ databases">
        <title>Complete genome sequence of Sphingomonas bisphenolicum strain AO1, a bisphenol A degradative bacterium isolated from Japanese farm field.</title>
        <authorList>
            <person name="Murakami M."/>
            <person name="Koh M."/>
            <person name="Koba S."/>
            <person name="Matsumura Y."/>
        </authorList>
    </citation>
    <scope>NUCLEOTIDE SEQUENCE</scope>
    <source>
        <strain evidence="1">AO1</strain>
    </source>
</reference>
<dbReference type="Gene3D" id="2.60.120.10">
    <property type="entry name" value="Jelly Rolls"/>
    <property type="match status" value="1"/>
</dbReference>
<evidence type="ECO:0000313" key="2">
    <source>
        <dbReference type="Proteomes" id="UP001059971"/>
    </source>
</evidence>
<organism evidence="1 2">
    <name type="scientific">Sphingomonas bisphenolicum</name>
    <dbReference type="NCBI Taxonomy" id="296544"/>
    <lineage>
        <taxon>Bacteria</taxon>
        <taxon>Pseudomonadati</taxon>
        <taxon>Pseudomonadota</taxon>
        <taxon>Alphaproteobacteria</taxon>
        <taxon>Sphingomonadales</taxon>
        <taxon>Sphingomonadaceae</taxon>
        <taxon>Sphingomonas</taxon>
    </lineage>
</organism>
<dbReference type="RefSeq" id="WP_261935073.1">
    <property type="nucleotide sequence ID" value="NZ_AP018817.1"/>
</dbReference>
<dbReference type="PIRSF" id="PIRSF019307">
    <property type="entry name" value="UCP019307"/>
    <property type="match status" value="1"/>
</dbReference>
<proteinExistence type="predicted"/>
<dbReference type="PANTHER" id="PTHR36448">
    <property type="entry name" value="BLR7373 PROTEIN"/>
    <property type="match status" value="1"/>
</dbReference>
<dbReference type="EMBL" id="AP018817">
    <property type="protein sequence ID" value="BBF70879.1"/>
    <property type="molecule type" value="Genomic_DNA"/>
</dbReference>
<dbReference type="Proteomes" id="UP001059971">
    <property type="component" value="Chromosome 1"/>
</dbReference>
<dbReference type="SUPFAM" id="SSF51182">
    <property type="entry name" value="RmlC-like cupins"/>
    <property type="match status" value="1"/>
</dbReference>
<sequence length="166" mass="18077">MEIATFLLAENDWVPNNVRLPVILYRGVENGPCETIAKAFEDRFALNGWPPKWRDTIFGYHHYHSTSHEALGVAAGNATLELGGPGGRTVEVTAGDVLLLPVGTGHRRISQSKDFLVVGAYPDGEDWDICRSAPDNAARRRIATLKVPERDPIGGGEGPMTTAWPC</sequence>
<protein>
    <recommendedName>
        <fullName evidence="3">Cupin</fullName>
    </recommendedName>
</protein>
<keyword evidence="2" id="KW-1185">Reference proteome</keyword>
<dbReference type="InterPro" id="IPR047121">
    <property type="entry name" value="YjiB-like"/>
</dbReference>
<dbReference type="InterPro" id="IPR014500">
    <property type="entry name" value="UCP019307_cupin"/>
</dbReference>
<evidence type="ECO:0008006" key="3">
    <source>
        <dbReference type="Google" id="ProtNLM"/>
    </source>
</evidence>
<name>A0ABN5WF73_9SPHN</name>
<evidence type="ECO:0000313" key="1">
    <source>
        <dbReference type="EMBL" id="BBF70879.1"/>
    </source>
</evidence>
<dbReference type="InterPro" id="IPR014710">
    <property type="entry name" value="RmlC-like_jellyroll"/>
</dbReference>